<dbReference type="InterPro" id="IPR011050">
    <property type="entry name" value="Pectin_lyase_fold/virulence"/>
</dbReference>
<organism evidence="1 2">
    <name type="scientific">Acrobeloides nanus</name>
    <dbReference type="NCBI Taxonomy" id="290746"/>
    <lineage>
        <taxon>Eukaryota</taxon>
        <taxon>Metazoa</taxon>
        <taxon>Ecdysozoa</taxon>
        <taxon>Nematoda</taxon>
        <taxon>Chromadorea</taxon>
        <taxon>Rhabditida</taxon>
        <taxon>Tylenchina</taxon>
        <taxon>Cephalobomorpha</taxon>
        <taxon>Cephaloboidea</taxon>
        <taxon>Cephalobidae</taxon>
        <taxon>Acrobeloides</taxon>
    </lineage>
</organism>
<dbReference type="WBParaSite" id="ACRNAN_scaffold4096.g19384.t1">
    <property type="protein sequence ID" value="ACRNAN_scaffold4096.g19384.t1"/>
    <property type="gene ID" value="ACRNAN_scaffold4096.g19384"/>
</dbReference>
<sequence>MNYSKTYIPPTNETATPKFVNINIVNFTAEDSSHGWYLDGLPESPVNNTIFSGITLTNTKKLVEQCDNTVGFCDNSTVSPYCPSCIQAEPCVDMTNDCSQYLTQCSSPKYRE</sequence>
<dbReference type="SUPFAM" id="SSF51126">
    <property type="entry name" value="Pectin lyase-like"/>
    <property type="match status" value="1"/>
</dbReference>
<evidence type="ECO:0000313" key="1">
    <source>
        <dbReference type="Proteomes" id="UP000887540"/>
    </source>
</evidence>
<accession>A0A914DV51</accession>
<name>A0A914DV51_9BILA</name>
<dbReference type="InterPro" id="IPR012334">
    <property type="entry name" value="Pectin_lyas_fold"/>
</dbReference>
<proteinExistence type="predicted"/>
<keyword evidence="1" id="KW-1185">Reference proteome</keyword>
<protein>
    <submittedName>
        <fullName evidence="2">Uncharacterized protein</fullName>
    </submittedName>
</protein>
<dbReference type="AlphaFoldDB" id="A0A914DV51"/>
<evidence type="ECO:0000313" key="2">
    <source>
        <dbReference type="WBParaSite" id="ACRNAN_scaffold4096.g19384.t1"/>
    </source>
</evidence>
<dbReference type="Gene3D" id="2.160.20.10">
    <property type="entry name" value="Single-stranded right-handed beta-helix, Pectin lyase-like"/>
    <property type="match status" value="1"/>
</dbReference>
<dbReference type="Proteomes" id="UP000887540">
    <property type="component" value="Unplaced"/>
</dbReference>
<reference evidence="2" key="1">
    <citation type="submission" date="2022-11" db="UniProtKB">
        <authorList>
            <consortium name="WormBaseParasite"/>
        </authorList>
    </citation>
    <scope>IDENTIFICATION</scope>
</reference>